<accession>A0AAP0J8M4</accession>
<name>A0AAP0J8M4_9MAGN</name>
<gene>
    <name evidence="1" type="ORF">Syun_017094</name>
</gene>
<dbReference type="EMBL" id="JBBNAF010000007">
    <property type="protein sequence ID" value="KAK9128297.1"/>
    <property type="molecule type" value="Genomic_DNA"/>
</dbReference>
<sequence length="92" mass="10833">MSEKAAGSSKWIDPILHNRSWWETVAVVFKTSLEVTWSIIERTIAITLERWMEAMLISDHRAIVLSQDLKELEKLIREGKEWRTQLLRNIAK</sequence>
<dbReference type="AlphaFoldDB" id="A0AAP0J8M4"/>
<proteinExistence type="predicted"/>
<keyword evidence="2" id="KW-1185">Reference proteome</keyword>
<dbReference type="Proteomes" id="UP001420932">
    <property type="component" value="Unassembled WGS sequence"/>
</dbReference>
<evidence type="ECO:0000313" key="1">
    <source>
        <dbReference type="EMBL" id="KAK9128297.1"/>
    </source>
</evidence>
<organism evidence="1 2">
    <name type="scientific">Stephania yunnanensis</name>
    <dbReference type="NCBI Taxonomy" id="152371"/>
    <lineage>
        <taxon>Eukaryota</taxon>
        <taxon>Viridiplantae</taxon>
        <taxon>Streptophyta</taxon>
        <taxon>Embryophyta</taxon>
        <taxon>Tracheophyta</taxon>
        <taxon>Spermatophyta</taxon>
        <taxon>Magnoliopsida</taxon>
        <taxon>Ranunculales</taxon>
        <taxon>Menispermaceae</taxon>
        <taxon>Menispermoideae</taxon>
        <taxon>Cissampelideae</taxon>
        <taxon>Stephania</taxon>
    </lineage>
</organism>
<comment type="caution">
    <text evidence="1">The sequence shown here is derived from an EMBL/GenBank/DDBJ whole genome shotgun (WGS) entry which is preliminary data.</text>
</comment>
<protein>
    <submittedName>
        <fullName evidence="1">Uncharacterized protein</fullName>
    </submittedName>
</protein>
<reference evidence="1 2" key="1">
    <citation type="submission" date="2024-01" db="EMBL/GenBank/DDBJ databases">
        <title>Genome assemblies of Stephania.</title>
        <authorList>
            <person name="Yang L."/>
        </authorList>
    </citation>
    <scope>NUCLEOTIDE SEQUENCE [LARGE SCALE GENOMIC DNA]</scope>
    <source>
        <strain evidence="1">YNDBR</strain>
        <tissue evidence="1">Leaf</tissue>
    </source>
</reference>
<evidence type="ECO:0000313" key="2">
    <source>
        <dbReference type="Proteomes" id="UP001420932"/>
    </source>
</evidence>